<reference evidence="5 6" key="1">
    <citation type="submission" date="2016-11" db="EMBL/GenBank/DDBJ databases">
        <authorList>
            <person name="Jaros S."/>
            <person name="Januszkiewicz K."/>
            <person name="Wedrychowicz H."/>
        </authorList>
    </citation>
    <scope>NUCLEOTIDE SEQUENCE [LARGE SCALE GENOMIC DNA]</scope>
    <source>
        <strain evidence="5 6">DSM 26910</strain>
    </source>
</reference>
<evidence type="ECO:0000256" key="4">
    <source>
        <dbReference type="ARBA" id="ARBA00013078"/>
    </source>
</evidence>
<dbReference type="GO" id="GO:0008967">
    <property type="term" value="F:phosphoglycolate phosphatase activity"/>
    <property type="evidence" value="ECO:0007669"/>
    <property type="project" value="UniProtKB-EC"/>
</dbReference>
<accession>A0A1M4YDJ6</accession>
<dbReference type="SUPFAM" id="SSF56784">
    <property type="entry name" value="HAD-like"/>
    <property type="match status" value="1"/>
</dbReference>
<gene>
    <name evidence="5" type="ORF">SAMN05444274_103315</name>
</gene>
<dbReference type="STRING" id="1484053.SAMN05444274_103315"/>
<dbReference type="AlphaFoldDB" id="A0A1M4YDJ6"/>
<comment type="similarity">
    <text evidence="3">Belongs to the HAD-like hydrolase superfamily. CbbY/CbbZ/Gph/YieH family.</text>
</comment>
<comment type="pathway">
    <text evidence="2">Organic acid metabolism; glycolate biosynthesis; glycolate from 2-phosphoglycolate: step 1/1.</text>
</comment>
<evidence type="ECO:0000256" key="1">
    <source>
        <dbReference type="ARBA" id="ARBA00000830"/>
    </source>
</evidence>
<dbReference type="SFLD" id="SFLDS00003">
    <property type="entry name" value="Haloacid_Dehalogenase"/>
    <property type="match status" value="1"/>
</dbReference>
<dbReference type="Proteomes" id="UP000184164">
    <property type="component" value="Unassembled WGS sequence"/>
</dbReference>
<name>A0A1M4YDJ6_9BACT</name>
<evidence type="ECO:0000313" key="6">
    <source>
        <dbReference type="Proteomes" id="UP000184164"/>
    </source>
</evidence>
<dbReference type="SFLD" id="SFLDG01129">
    <property type="entry name" value="C1.5:_HAD__Beta-PGM__Phosphata"/>
    <property type="match status" value="1"/>
</dbReference>
<proteinExistence type="inferred from homology"/>
<dbReference type="InterPro" id="IPR023214">
    <property type="entry name" value="HAD_sf"/>
</dbReference>
<dbReference type="Pfam" id="PF13419">
    <property type="entry name" value="HAD_2"/>
    <property type="match status" value="1"/>
</dbReference>
<dbReference type="EC" id="3.1.3.18" evidence="4"/>
<dbReference type="InterPro" id="IPR041492">
    <property type="entry name" value="HAD_2"/>
</dbReference>
<dbReference type="RefSeq" id="WP_073000401.1">
    <property type="nucleotide sequence ID" value="NZ_FQUM01000003.1"/>
</dbReference>
<dbReference type="InterPro" id="IPR036412">
    <property type="entry name" value="HAD-like_sf"/>
</dbReference>
<dbReference type="GO" id="GO:0005829">
    <property type="term" value="C:cytosol"/>
    <property type="evidence" value="ECO:0007669"/>
    <property type="project" value="TreeGrafter"/>
</dbReference>
<dbReference type="InterPro" id="IPR023198">
    <property type="entry name" value="PGP-like_dom2"/>
</dbReference>
<protein>
    <recommendedName>
        <fullName evidence="4">phosphoglycolate phosphatase</fullName>
        <ecNumber evidence="4">3.1.3.18</ecNumber>
    </recommendedName>
</protein>
<keyword evidence="6" id="KW-1185">Reference proteome</keyword>
<evidence type="ECO:0000313" key="5">
    <source>
        <dbReference type="EMBL" id="SHF03663.1"/>
    </source>
</evidence>
<dbReference type="InterPro" id="IPR050155">
    <property type="entry name" value="HAD-like_hydrolase_sf"/>
</dbReference>
<dbReference type="PANTHER" id="PTHR43434">
    <property type="entry name" value="PHOSPHOGLYCOLATE PHOSPHATASE"/>
    <property type="match status" value="1"/>
</dbReference>
<evidence type="ECO:0000256" key="3">
    <source>
        <dbReference type="ARBA" id="ARBA00006171"/>
    </source>
</evidence>
<dbReference type="EMBL" id="FQUM01000003">
    <property type="protein sequence ID" value="SHF03663.1"/>
    <property type="molecule type" value="Genomic_DNA"/>
</dbReference>
<sequence>MRDASVIVWDWNGTLLNDLELSLSCINNLLEKRNLPRLDRQKYKEVFSFPIKDYYESIGFDFSQEDFDVPAMEYIRLYDSGVENCLLQPRAVETLEYFKTKGMRQFVLSAMHQDMLERTLKHNGIYQFFEGVAGLGDHYAVSKVERGKQLLGKFNIERENAWIVGDTIHDFEVAQELEIRCILVADGHQSKNRLKETGSPVLNNISDLLGVGEISEN</sequence>
<dbReference type="PANTHER" id="PTHR43434:SF1">
    <property type="entry name" value="PHOSPHOGLYCOLATE PHOSPHATASE"/>
    <property type="match status" value="1"/>
</dbReference>
<organism evidence="5 6">
    <name type="scientific">Mariniphaga anaerophila</name>
    <dbReference type="NCBI Taxonomy" id="1484053"/>
    <lineage>
        <taxon>Bacteria</taxon>
        <taxon>Pseudomonadati</taxon>
        <taxon>Bacteroidota</taxon>
        <taxon>Bacteroidia</taxon>
        <taxon>Marinilabiliales</taxon>
        <taxon>Prolixibacteraceae</taxon>
        <taxon>Mariniphaga</taxon>
    </lineage>
</organism>
<dbReference type="Gene3D" id="3.40.50.1000">
    <property type="entry name" value="HAD superfamily/HAD-like"/>
    <property type="match status" value="1"/>
</dbReference>
<dbReference type="GO" id="GO:0006281">
    <property type="term" value="P:DNA repair"/>
    <property type="evidence" value="ECO:0007669"/>
    <property type="project" value="TreeGrafter"/>
</dbReference>
<dbReference type="Gene3D" id="1.10.150.240">
    <property type="entry name" value="Putative phosphatase, domain 2"/>
    <property type="match status" value="1"/>
</dbReference>
<evidence type="ECO:0000256" key="2">
    <source>
        <dbReference type="ARBA" id="ARBA00004818"/>
    </source>
</evidence>
<comment type="catalytic activity">
    <reaction evidence="1">
        <text>2-phosphoglycolate + H2O = glycolate + phosphate</text>
        <dbReference type="Rhea" id="RHEA:14369"/>
        <dbReference type="ChEBI" id="CHEBI:15377"/>
        <dbReference type="ChEBI" id="CHEBI:29805"/>
        <dbReference type="ChEBI" id="CHEBI:43474"/>
        <dbReference type="ChEBI" id="CHEBI:58033"/>
        <dbReference type="EC" id="3.1.3.18"/>
    </reaction>
</comment>
<dbReference type="OrthoDB" id="9807630at2"/>